<name>A0A2S5R9Y6_9PROT</name>
<comment type="caution">
    <text evidence="1">The sequence shown here is derived from an EMBL/GenBank/DDBJ whole genome shotgun (WGS) entry which is preliminary data.</text>
</comment>
<accession>A0A2S5R9Y6</accession>
<protein>
    <submittedName>
        <fullName evidence="1">Uncharacterized protein</fullName>
    </submittedName>
</protein>
<reference evidence="1 2" key="1">
    <citation type="submission" date="2017-11" db="EMBL/GenBank/DDBJ databases">
        <title>Comparative genomic analysis of Holospora spp., intranuclear symbionts of paramecia.</title>
        <authorList>
            <person name="Garushyants S.K."/>
            <person name="Beliavskaya A."/>
            <person name="Malko D.B."/>
            <person name="Logacheva M.D."/>
            <person name="Rautian M.S."/>
            <person name="Gelfand M.S."/>
        </authorList>
    </citation>
    <scope>NUCLEOTIDE SEQUENCE [LARGE SCALE GENOMIC DNA]</scope>
    <source>
        <strain evidence="2">02AZ16</strain>
    </source>
</reference>
<proteinExistence type="predicted"/>
<keyword evidence="2" id="KW-1185">Reference proteome</keyword>
<sequence length="58" mass="6594">MSKIEPMSTSALMGSTLEEIRFLTGFVEVLTYWVEAMFLTNIPENRNVVLNNAPFPSR</sequence>
<dbReference type="Proteomes" id="UP000239425">
    <property type="component" value="Unassembled WGS sequence"/>
</dbReference>
<dbReference type="EMBL" id="PHHC01000080">
    <property type="protein sequence ID" value="PPE03945.1"/>
    <property type="molecule type" value="Genomic_DNA"/>
</dbReference>
<gene>
    <name evidence="1" type="ORF">HCUR_00726</name>
</gene>
<organism evidence="1 2">
    <name type="scientific">Holospora curviuscula</name>
    <dbReference type="NCBI Taxonomy" id="1082868"/>
    <lineage>
        <taxon>Bacteria</taxon>
        <taxon>Pseudomonadati</taxon>
        <taxon>Pseudomonadota</taxon>
        <taxon>Alphaproteobacteria</taxon>
        <taxon>Holosporales</taxon>
        <taxon>Holosporaceae</taxon>
        <taxon>Holospora</taxon>
    </lineage>
</organism>
<dbReference type="AlphaFoldDB" id="A0A2S5R9Y6"/>
<evidence type="ECO:0000313" key="1">
    <source>
        <dbReference type="EMBL" id="PPE03945.1"/>
    </source>
</evidence>
<evidence type="ECO:0000313" key="2">
    <source>
        <dbReference type="Proteomes" id="UP000239425"/>
    </source>
</evidence>